<organism evidence="2 3">
    <name type="scientific">Brucella rhizosphaerae</name>
    <dbReference type="NCBI Taxonomy" id="571254"/>
    <lineage>
        <taxon>Bacteria</taxon>
        <taxon>Pseudomonadati</taxon>
        <taxon>Pseudomonadota</taxon>
        <taxon>Alphaproteobacteria</taxon>
        <taxon>Hyphomicrobiales</taxon>
        <taxon>Brucellaceae</taxon>
        <taxon>Brucella/Ochrobactrum group</taxon>
        <taxon>Brucella</taxon>
    </lineage>
</organism>
<feature type="compositionally biased region" description="Basic and acidic residues" evidence="1">
    <location>
        <begin position="143"/>
        <end position="159"/>
    </location>
</feature>
<dbReference type="EMBL" id="NNRK01000033">
    <property type="protein sequence ID" value="OYR11203.1"/>
    <property type="molecule type" value="Genomic_DNA"/>
</dbReference>
<accession>A0A256F8V1</accession>
<evidence type="ECO:0000313" key="2">
    <source>
        <dbReference type="EMBL" id="OYR11203.1"/>
    </source>
</evidence>
<feature type="region of interest" description="Disordered" evidence="1">
    <location>
        <begin position="172"/>
        <end position="193"/>
    </location>
</feature>
<dbReference type="RefSeq" id="WP_094578167.1">
    <property type="nucleotide sequence ID" value="NZ_JBHEEL010000007.1"/>
</dbReference>
<name>A0A256F8V1_9HYPH</name>
<evidence type="ECO:0000313" key="3">
    <source>
        <dbReference type="Proteomes" id="UP000216345"/>
    </source>
</evidence>
<reference evidence="2 3" key="1">
    <citation type="submission" date="2017-07" db="EMBL/GenBank/DDBJ databases">
        <title>Phylogenetic study on the rhizospheric bacterium Ochrobactrum sp. A44.</title>
        <authorList>
            <person name="Krzyzanowska D.M."/>
            <person name="Ossowicki A."/>
            <person name="Rajewska M."/>
            <person name="Maciag T."/>
            <person name="Kaczynski Z."/>
            <person name="Czerwicka M."/>
            <person name="Jafra S."/>
        </authorList>
    </citation>
    <scope>NUCLEOTIDE SEQUENCE [LARGE SCALE GENOMIC DNA]</scope>
    <source>
        <strain evidence="2 3">PR17</strain>
    </source>
</reference>
<dbReference type="Proteomes" id="UP000216345">
    <property type="component" value="Unassembled WGS sequence"/>
</dbReference>
<protein>
    <submittedName>
        <fullName evidence="2">Uncharacterized protein</fullName>
    </submittedName>
</protein>
<keyword evidence="3" id="KW-1185">Reference proteome</keyword>
<proteinExistence type="predicted"/>
<comment type="caution">
    <text evidence="2">The sequence shown here is derived from an EMBL/GenBank/DDBJ whole genome shotgun (WGS) entry which is preliminary data.</text>
</comment>
<evidence type="ECO:0000256" key="1">
    <source>
        <dbReference type="SAM" id="MobiDB-lite"/>
    </source>
</evidence>
<gene>
    <name evidence="2" type="ORF">CEV32_1501</name>
</gene>
<sequence length="210" mass="23970">MQPKHILITIQVHNKLVDFPNDKVDDFTEKLFKFYSRSARYQTKQGVTFELTFSQYIDKFTNNQLNSLARSYLRGKIEGRQRSDFKLVLSWASRQDKLNGVMNDATAIICGQKESMQNCRYLPGEERSEKTRKRMAAKKLGKKRPESVRTKISETKTGQKYDETHCANISAGLKGKPKSAESNAKRAAAAKARWAAAREAKTFTQSEAHK</sequence>
<feature type="region of interest" description="Disordered" evidence="1">
    <location>
        <begin position="139"/>
        <end position="159"/>
    </location>
</feature>
<dbReference type="AlphaFoldDB" id="A0A256F8V1"/>